<accession>A0A1Y0YHU4</accession>
<dbReference type="SUPFAM" id="SSF53335">
    <property type="entry name" value="S-adenosyl-L-methionine-dependent methyltransferases"/>
    <property type="match status" value="1"/>
</dbReference>
<dbReference type="InterPro" id="IPR013216">
    <property type="entry name" value="Methyltransf_11"/>
</dbReference>
<dbReference type="OMA" id="QTHYFWP"/>
<dbReference type="PANTHER" id="PTHR44307">
    <property type="entry name" value="PHOSPHOETHANOLAMINE METHYLTRANSFERASE"/>
    <property type="match status" value="1"/>
</dbReference>
<gene>
    <name evidence="7" type="ORF">CHCC16736_1318</name>
    <name evidence="6" type="ORF">I6G80_11435</name>
</gene>
<proteinExistence type="predicted"/>
<reference evidence="7 8" key="1">
    <citation type="submission" date="2019-06" db="EMBL/GenBank/DDBJ databases">
        <title>Genome sequence analysis of &gt;100 Bacillus licheniformis strains suggests intrinsic resistance to this species.</title>
        <authorList>
            <person name="Wels M."/>
            <person name="Siezen R.J."/>
            <person name="Johansen E."/>
            <person name="Stuer-Lauridsen B."/>
            <person name="Bjerre K."/>
            <person name="Nielsen B.K.K."/>
        </authorList>
    </citation>
    <scope>NUCLEOTIDE SEQUENCE [LARGE SCALE GENOMIC DNA]</scope>
    <source>
        <strain evidence="7 8">BAC-16736</strain>
    </source>
</reference>
<comment type="pathway">
    <text evidence="4">Phospholipid metabolism.</text>
</comment>
<evidence type="ECO:0000256" key="1">
    <source>
        <dbReference type="ARBA" id="ARBA00005189"/>
    </source>
</evidence>
<evidence type="ECO:0000313" key="9">
    <source>
        <dbReference type="Proteomes" id="UP000595038"/>
    </source>
</evidence>
<feature type="domain" description="Methyltransferase type 11" evidence="5">
    <location>
        <begin position="49"/>
        <end position="147"/>
    </location>
</feature>
<reference evidence="6 9" key="2">
    <citation type="submission" date="2020-12" db="EMBL/GenBank/DDBJ databases">
        <title>FDA dAtabase for Regulatory Grade micrObial Sequences (FDA-ARGOS): Supporting development and validation of Infectious Disease Dx tests.</title>
        <authorList>
            <person name="Nelson B."/>
            <person name="Plummer A."/>
            <person name="Tallon L."/>
            <person name="Sadzewicz L."/>
            <person name="Zhao X."/>
            <person name="Boylan J."/>
            <person name="Ott S."/>
            <person name="Bowen H."/>
            <person name="Vavikolanu K."/>
            <person name="Mehta A."/>
            <person name="Aluvathingal J."/>
            <person name="Nadendla S."/>
            <person name="Myers T."/>
            <person name="Yan Y."/>
            <person name="Sichtig H."/>
        </authorList>
    </citation>
    <scope>NUCLEOTIDE SEQUENCE [LARGE SCALE GENOMIC DNA]</scope>
    <source>
        <strain evidence="6 9">FDAARGOS_923</strain>
    </source>
</reference>
<evidence type="ECO:0000313" key="8">
    <source>
        <dbReference type="Proteomes" id="UP000435910"/>
    </source>
</evidence>
<keyword evidence="2 7" id="KW-0489">Methyltransferase</keyword>
<evidence type="ECO:0000259" key="5">
    <source>
        <dbReference type="Pfam" id="PF08241"/>
    </source>
</evidence>
<name>A0A1Y0YHU4_BACLI</name>
<evidence type="ECO:0000313" key="6">
    <source>
        <dbReference type="EMBL" id="QPR74816.1"/>
    </source>
</evidence>
<dbReference type="EMBL" id="NILC01000028">
    <property type="protein sequence ID" value="TWL23610.1"/>
    <property type="molecule type" value="Genomic_DNA"/>
</dbReference>
<comment type="pathway">
    <text evidence="1">Lipid metabolism.</text>
</comment>
<evidence type="ECO:0000313" key="7">
    <source>
        <dbReference type="EMBL" id="TWL23610.1"/>
    </source>
</evidence>
<dbReference type="GeneID" id="92860558"/>
<dbReference type="AlphaFoldDB" id="A0A1Y0YHU4"/>
<dbReference type="RefSeq" id="WP_003183874.1">
    <property type="nucleotide sequence ID" value="NZ_BEXU01000012.1"/>
</dbReference>
<dbReference type="GO" id="GO:0032259">
    <property type="term" value="P:methylation"/>
    <property type="evidence" value="ECO:0007669"/>
    <property type="project" value="UniProtKB-KW"/>
</dbReference>
<keyword evidence="3 7" id="KW-0808">Transferase</keyword>
<evidence type="ECO:0000256" key="2">
    <source>
        <dbReference type="ARBA" id="ARBA00022603"/>
    </source>
</evidence>
<evidence type="ECO:0000256" key="4">
    <source>
        <dbReference type="ARBA" id="ARBA00025707"/>
    </source>
</evidence>
<dbReference type="PANTHER" id="PTHR44307:SF2">
    <property type="entry name" value="PHOSPHOETHANOLAMINE METHYLTRANSFERASE ISOFORM X1"/>
    <property type="match status" value="1"/>
</dbReference>
<sequence length="201" mass="23180">MFEQWLGKQLRSPRGILSKWVASYMENGNHDINEWTINLMDICPHERILEIGTGSGAALYRIAEMLEGGKACGIDASKSMVKQGMRRIRHVKEEGKAELKLGHAEQIPYPDRSFHKVFSVHTIYFWTDFKQALKEIYRVLQVDGTLFLAVHLEGQMKKSKKTKGFSLYSEEQIKQLLEESHFRDITVHMNKNYCCISAVKS</sequence>
<dbReference type="Proteomes" id="UP000595038">
    <property type="component" value="Chromosome"/>
</dbReference>
<dbReference type="CDD" id="cd02440">
    <property type="entry name" value="AdoMet_MTases"/>
    <property type="match status" value="1"/>
</dbReference>
<dbReference type="Pfam" id="PF08241">
    <property type="entry name" value="Methyltransf_11"/>
    <property type="match status" value="1"/>
</dbReference>
<dbReference type="EMBL" id="CP065647">
    <property type="protein sequence ID" value="QPR74816.1"/>
    <property type="molecule type" value="Genomic_DNA"/>
</dbReference>
<dbReference type="Proteomes" id="UP000435910">
    <property type="component" value="Unassembled WGS sequence"/>
</dbReference>
<dbReference type="Gene3D" id="3.40.50.150">
    <property type="entry name" value="Vaccinia Virus protein VP39"/>
    <property type="match status" value="1"/>
</dbReference>
<organism evidence="7 8">
    <name type="scientific">Bacillus licheniformis</name>
    <dbReference type="NCBI Taxonomy" id="1402"/>
    <lineage>
        <taxon>Bacteria</taxon>
        <taxon>Bacillati</taxon>
        <taxon>Bacillota</taxon>
        <taxon>Bacilli</taxon>
        <taxon>Bacillales</taxon>
        <taxon>Bacillaceae</taxon>
        <taxon>Bacillus</taxon>
    </lineage>
</organism>
<evidence type="ECO:0000256" key="3">
    <source>
        <dbReference type="ARBA" id="ARBA00022679"/>
    </source>
</evidence>
<dbReference type="InterPro" id="IPR029063">
    <property type="entry name" value="SAM-dependent_MTases_sf"/>
</dbReference>
<protein>
    <submittedName>
        <fullName evidence="6">Class I SAM-dependent methyltransferase</fullName>
    </submittedName>
    <submittedName>
        <fullName evidence="7">Putative methyltransferase YrhH</fullName>
    </submittedName>
</protein>
<dbReference type="GO" id="GO:0008757">
    <property type="term" value="F:S-adenosylmethionine-dependent methyltransferase activity"/>
    <property type="evidence" value="ECO:0007669"/>
    <property type="project" value="InterPro"/>
</dbReference>